<gene>
    <name evidence="2" type="ORF">GIB67_009015</name>
</gene>
<sequence length="171" mass="19667">MNKTYCFIVCSCTAYSYGNECLAWQQDLQNLQKHSHGDSIARDLHIRLAPSKVKRDCIKHCNTKPENIILDVELNPEAANFSLAKIFSRDLKSCYNDYERNQKISRTRMALRKNLNMTEDDMADYFPALAANMTNKGEEFLSLLDYKLEGNANSEELTRNCKVACLLVRSR</sequence>
<protein>
    <recommendedName>
        <fullName evidence="1">Apple domain-containing protein</fullName>
    </recommendedName>
</protein>
<reference evidence="2 3" key="1">
    <citation type="journal article" date="2020" name="IScience">
        <title>Genome Sequencing of the Endangered Kingdonia uniflora (Circaeasteraceae, Ranunculales) Reveals Potential Mechanisms of Evolutionary Specialization.</title>
        <authorList>
            <person name="Sun Y."/>
            <person name="Deng T."/>
            <person name="Zhang A."/>
            <person name="Moore M.J."/>
            <person name="Landis J.B."/>
            <person name="Lin N."/>
            <person name="Zhang H."/>
            <person name="Zhang X."/>
            <person name="Huang J."/>
            <person name="Zhang X."/>
            <person name="Sun H."/>
            <person name="Wang H."/>
        </authorList>
    </citation>
    <scope>NUCLEOTIDE SEQUENCE [LARGE SCALE GENOMIC DNA]</scope>
    <source>
        <strain evidence="2">TB1705</strain>
        <tissue evidence="2">Leaf</tissue>
    </source>
</reference>
<evidence type="ECO:0000313" key="3">
    <source>
        <dbReference type="Proteomes" id="UP000541444"/>
    </source>
</evidence>
<name>A0A7J7LVX5_9MAGN</name>
<dbReference type="OrthoDB" id="5857966at2759"/>
<feature type="domain" description="Apple" evidence="1">
    <location>
        <begin position="5"/>
        <end position="30"/>
    </location>
</feature>
<dbReference type="EMBL" id="JACGCM010001965">
    <property type="protein sequence ID" value="KAF6146729.1"/>
    <property type="molecule type" value="Genomic_DNA"/>
</dbReference>
<evidence type="ECO:0000313" key="2">
    <source>
        <dbReference type="EMBL" id="KAF6146729.1"/>
    </source>
</evidence>
<dbReference type="InterPro" id="IPR003609">
    <property type="entry name" value="Pan_app"/>
</dbReference>
<proteinExistence type="predicted"/>
<evidence type="ECO:0000259" key="1">
    <source>
        <dbReference type="Pfam" id="PF08276"/>
    </source>
</evidence>
<accession>A0A7J7LVX5</accession>
<dbReference type="Proteomes" id="UP000541444">
    <property type="component" value="Unassembled WGS sequence"/>
</dbReference>
<dbReference type="AlphaFoldDB" id="A0A7J7LVX5"/>
<comment type="caution">
    <text evidence="2">The sequence shown here is derived from an EMBL/GenBank/DDBJ whole genome shotgun (WGS) entry which is preliminary data.</text>
</comment>
<dbReference type="Pfam" id="PF08276">
    <property type="entry name" value="PAN_2"/>
    <property type="match status" value="1"/>
</dbReference>
<organism evidence="2 3">
    <name type="scientific">Kingdonia uniflora</name>
    <dbReference type="NCBI Taxonomy" id="39325"/>
    <lineage>
        <taxon>Eukaryota</taxon>
        <taxon>Viridiplantae</taxon>
        <taxon>Streptophyta</taxon>
        <taxon>Embryophyta</taxon>
        <taxon>Tracheophyta</taxon>
        <taxon>Spermatophyta</taxon>
        <taxon>Magnoliopsida</taxon>
        <taxon>Ranunculales</taxon>
        <taxon>Circaeasteraceae</taxon>
        <taxon>Kingdonia</taxon>
    </lineage>
</organism>
<keyword evidence="3" id="KW-1185">Reference proteome</keyword>